<proteinExistence type="predicted"/>
<dbReference type="RefSeq" id="WP_380053887.1">
    <property type="nucleotide sequence ID" value="NZ_JBHLTC010000037.1"/>
</dbReference>
<dbReference type="EMBL" id="JBHLTC010000037">
    <property type="protein sequence ID" value="MFC0628172.1"/>
    <property type="molecule type" value="Genomic_DNA"/>
</dbReference>
<dbReference type="Pfam" id="PF04075">
    <property type="entry name" value="F420H2_quin_red"/>
    <property type="match status" value="1"/>
</dbReference>
<keyword evidence="2" id="KW-1185">Reference proteome</keyword>
<dbReference type="Gene3D" id="2.30.110.10">
    <property type="entry name" value="Electron Transport, Fmn-binding Protein, Chain A"/>
    <property type="match status" value="1"/>
</dbReference>
<dbReference type="Proteomes" id="UP001589890">
    <property type="component" value="Unassembled WGS sequence"/>
</dbReference>
<gene>
    <name evidence="1" type="ORF">ACFFGN_29150</name>
</gene>
<comment type="caution">
    <text evidence="1">The sequence shown here is derived from an EMBL/GenBank/DDBJ whole genome shotgun (WGS) entry which is preliminary data.</text>
</comment>
<dbReference type="InterPro" id="IPR004378">
    <property type="entry name" value="F420H2_quin_Rdtase"/>
</dbReference>
<dbReference type="NCBIfam" id="TIGR00026">
    <property type="entry name" value="hi_GC_TIGR00026"/>
    <property type="match status" value="1"/>
</dbReference>
<protein>
    <submittedName>
        <fullName evidence="1">Nitroreductase family deazaflavin-dependent oxidoreductase</fullName>
    </submittedName>
</protein>
<dbReference type="InterPro" id="IPR012349">
    <property type="entry name" value="Split_barrel_FMN-bd"/>
</dbReference>
<evidence type="ECO:0000313" key="1">
    <source>
        <dbReference type="EMBL" id="MFC0628172.1"/>
    </source>
</evidence>
<name>A0ABV6QWV1_9ACTN</name>
<dbReference type="SUPFAM" id="SSF50475">
    <property type="entry name" value="FMN-binding split barrel"/>
    <property type="match status" value="1"/>
</dbReference>
<evidence type="ECO:0000313" key="2">
    <source>
        <dbReference type="Proteomes" id="UP001589890"/>
    </source>
</evidence>
<organism evidence="1 2">
    <name type="scientific">Kribbella deserti</name>
    <dbReference type="NCBI Taxonomy" id="1926257"/>
    <lineage>
        <taxon>Bacteria</taxon>
        <taxon>Bacillati</taxon>
        <taxon>Actinomycetota</taxon>
        <taxon>Actinomycetes</taxon>
        <taxon>Propionibacteriales</taxon>
        <taxon>Kribbellaceae</taxon>
        <taxon>Kribbella</taxon>
    </lineage>
</organism>
<sequence length="166" mass="18798">MTSREPTEENAMEQQYDKKRYVTKGMGWPLRLMNGAVSGLARIGISLQGSRVLEVKGRKSGEWRATPVNLLTVDGVQYLVAPRGHTQWVKNLRANPEGRLSIGRRVQTFHGVELADEEKPEILRRYLKKWAWEVGAFFGDDVKPDSPHSRLLEVAPGFPVFRITPS</sequence>
<reference evidence="1 2" key="1">
    <citation type="submission" date="2024-09" db="EMBL/GenBank/DDBJ databases">
        <authorList>
            <person name="Sun Q."/>
            <person name="Mori K."/>
        </authorList>
    </citation>
    <scope>NUCLEOTIDE SEQUENCE [LARGE SCALE GENOMIC DNA]</scope>
    <source>
        <strain evidence="1 2">CGMCC 1.15906</strain>
    </source>
</reference>
<accession>A0ABV6QWV1</accession>